<gene>
    <name evidence="3" type="ORF">HNQ65_003954</name>
</gene>
<keyword evidence="4" id="KW-1185">Reference proteome</keyword>
<dbReference type="Gene3D" id="3.20.20.140">
    <property type="entry name" value="Metal-dependent hydrolases"/>
    <property type="match status" value="1"/>
</dbReference>
<dbReference type="SUPFAM" id="SSF51556">
    <property type="entry name" value="Metallo-dependent hydrolases"/>
    <property type="match status" value="1"/>
</dbReference>
<dbReference type="AlphaFoldDB" id="A0A7W7YDU5"/>
<dbReference type="Pfam" id="PF04909">
    <property type="entry name" value="Amidohydro_2"/>
    <property type="match status" value="1"/>
</dbReference>
<name>A0A7W7YDU5_9BACT</name>
<feature type="chain" id="PRO_5031501839" description="Amidohydrolase-related domain-containing protein" evidence="1">
    <location>
        <begin position="22"/>
        <end position="274"/>
    </location>
</feature>
<feature type="domain" description="Amidohydrolase-related" evidence="2">
    <location>
        <begin position="43"/>
        <end position="273"/>
    </location>
</feature>
<evidence type="ECO:0000313" key="4">
    <source>
        <dbReference type="Proteomes" id="UP000590740"/>
    </source>
</evidence>
<dbReference type="GO" id="GO:0016787">
    <property type="term" value="F:hydrolase activity"/>
    <property type="evidence" value="ECO:0007669"/>
    <property type="project" value="InterPro"/>
</dbReference>
<proteinExistence type="predicted"/>
<dbReference type="Proteomes" id="UP000590740">
    <property type="component" value="Unassembled WGS sequence"/>
</dbReference>
<evidence type="ECO:0000313" key="3">
    <source>
        <dbReference type="EMBL" id="MBB5034360.1"/>
    </source>
</evidence>
<keyword evidence="1" id="KW-0732">Signal</keyword>
<evidence type="ECO:0000256" key="1">
    <source>
        <dbReference type="SAM" id="SignalP"/>
    </source>
</evidence>
<sequence length="274" mass="30613">MNRRNFILTSSAALAAASLHAADEARLTDCHVYLGANPFRKLGAENRDEFIQALGKRGVTDAWAGSFEGLLRRDVAAVNRSLAQACQGTMLRPCGTINPTLPDWQEDVRRCTEDHGMRIIRLHPNYHAYDLKTPAFRELLALSAKHRLLIQLVVQMEDERTQNPVVRVAPVDLQPLPGILQEIKDARVMLLNANSAMLLRHVQTCPNLWLDFAMIEGVGGVENLLKTWPQDRLVFGSYAPVFYWESARLKLQESALSPAQSAAVHWQNATALLT</sequence>
<dbReference type="InterPro" id="IPR006680">
    <property type="entry name" value="Amidohydro-rel"/>
</dbReference>
<evidence type="ECO:0000259" key="2">
    <source>
        <dbReference type="Pfam" id="PF04909"/>
    </source>
</evidence>
<reference evidence="3 4" key="1">
    <citation type="submission" date="2020-08" db="EMBL/GenBank/DDBJ databases">
        <title>Genomic Encyclopedia of Type Strains, Phase IV (KMG-IV): sequencing the most valuable type-strain genomes for metagenomic binning, comparative biology and taxonomic classification.</title>
        <authorList>
            <person name="Goeker M."/>
        </authorList>
    </citation>
    <scope>NUCLEOTIDE SEQUENCE [LARGE SCALE GENOMIC DNA]</scope>
    <source>
        <strain evidence="3 4">DSM 12252</strain>
    </source>
</reference>
<comment type="caution">
    <text evidence="3">The sequence shown here is derived from an EMBL/GenBank/DDBJ whole genome shotgun (WGS) entry which is preliminary data.</text>
</comment>
<feature type="signal peptide" evidence="1">
    <location>
        <begin position="1"/>
        <end position="21"/>
    </location>
</feature>
<accession>A0A7W7YDU5</accession>
<dbReference type="InterPro" id="IPR032466">
    <property type="entry name" value="Metal_Hydrolase"/>
</dbReference>
<dbReference type="EMBL" id="JACHIG010000009">
    <property type="protein sequence ID" value="MBB5034360.1"/>
    <property type="molecule type" value="Genomic_DNA"/>
</dbReference>
<dbReference type="RefSeq" id="WP_184342097.1">
    <property type="nucleotide sequence ID" value="NZ_JACHIG010000009.1"/>
</dbReference>
<organism evidence="3 4">
    <name type="scientific">Prosthecobacter vanneervenii</name>
    <dbReference type="NCBI Taxonomy" id="48466"/>
    <lineage>
        <taxon>Bacteria</taxon>
        <taxon>Pseudomonadati</taxon>
        <taxon>Verrucomicrobiota</taxon>
        <taxon>Verrucomicrobiia</taxon>
        <taxon>Verrucomicrobiales</taxon>
        <taxon>Verrucomicrobiaceae</taxon>
        <taxon>Prosthecobacter</taxon>
    </lineage>
</organism>
<protein>
    <recommendedName>
        <fullName evidence="2">Amidohydrolase-related domain-containing protein</fullName>
    </recommendedName>
</protein>